<dbReference type="RefSeq" id="WP_208464728.1">
    <property type="nucleotide sequence ID" value="NZ_JAGFOT010000017.1"/>
</dbReference>
<dbReference type="GO" id="GO:0043565">
    <property type="term" value="F:sequence-specific DNA binding"/>
    <property type="evidence" value="ECO:0007669"/>
    <property type="project" value="TreeGrafter"/>
</dbReference>
<dbReference type="GO" id="GO:0006351">
    <property type="term" value="P:DNA-templated transcription"/>
    <property type="evidence" value="ECO:0007669"/>
    <property type="project" value="TreeGrafter"/>
</dbReference>
<dbReference type="InterPro" id="IPR000847">
    <property type="entry name" value="LysR_HTH_N"/>
</dbReference>
<keyword evidence="4" id="KW-0804">Transcription</keyword>
<dbReference type="Pfam" id="PF00126">
    <property type="entry name" value="HTH_1"/>
    <property type="match status" value="1"/>
</dbReference>
<dbReference type="InterPro" id="IPR058163">
    <property type="entry name" value="LysR-type_TF_proteobact-type"/>
</dbReference>
<dbReference type="PRINTS" id="PR00039">
    <property type="entry name" value="HTHLYSR"/>
</dbReference>
<dbReference type="PROSITE" id="PS50931">
    <property type="entry name" value="HTH_LYSR"/>
    <property type="match status" value="1"/>
</dbReference>
<proteinExistence type="inferred from homology"/>
<dbReference type="InterPro" id="IPR005119">
    <property type="entry name" value="LysR_subst-bd"/>
</dbReference>
<dbReference type="Gene3D" id="1.10.10.10">
    <property type="entry name" value="Winged helix-like DNA-binding domain superfamily/Winged helix DNA-binding domain"/>
    <property type="match status" value="1"/>
</dbReference>
<organism evidence="6 7">
    <name type="scientific">Acinetobacter haemolyticus</name>
    <dbReference type="NCBI Taxonomy" id="29430"/>
    <lineage>
        <taxon>Bacteria</taxon>
        <taxon>Pseudomonadati</taxon>
        <taxon>Pseudomonadota</taxon>
        <taxon>Gammaproteobacteria</taxon>
        <taxon>Moraxellales</taxon>
        <taxon>Moraxellaceae</taxon>
        <taxon>Acinetobacter</taxon>
    </lineage>
</organism>
<name>A0AAW4JHD8_ACIHA</name>
<comment type="caution">
    <text evidence="6">The sequence shown here is derived from an EMBL/GenBank/DDBJ whole genome shotgun (WGS) entry which is preliminary data.</text>
</comment>
<dbReference type="EMBL" id="JAGFOT010000017">
    <property type="protein sequence ID" value="MBO3659293.1"/>
    <property type="molecule type" value="Genomic_DNA"/>
</dbReference>
<dbReference type="CDD" id="cd08474">
    <property type="entry name" value="PBP2_CrgA_like_5"/>
    <property type="match status" value="1"/>
</dbReference>
<dbReference type="Gene3D" id="3.40.190.290">
    <property type="match status" value="1"/>
</dbReference>
<keyword evidence="2" id="KW-0805">Transcription regulation</keyword>
<feature type="domain" description="HTH lysR-type" evidence="5">
    <location>
        <begin position="1"/>
        <end position="60"/>
    </location>
</feature>
<dbReference type="AlphaFoldDB" id="A0AAW4JHD8"/>
<protein>
    <submittedName>
        <fullName evidence="6">LysR family transcriptional regulator</fullName>
    </submittedName>
</protein>
<reference evidence="6" key="1">
    <citation type="submission" date="2021-03" db="EMBL/GenBank/DDBJ databases">
        <title>Acinetobacter spp. whole-genome sequenced from Terengganu.</title>
        <authorList>
            <person name="Mohd Rani F."/>
        </authorList>
    </citation>
    <scope>NUCLEOTIDE SEQUENCE</scope>
    <source>
        <strain evidence="6">AC1502</strain>
    </source>
</reference>
<evidence type="ECO:0000256" key="2">
    <source>
        <dbReference type="ARBA" id="ARBA00023015"/>
    </source>
</evidence>
<gene>
    <name evidence="6" type="ORF">J5N55_14530</name>
</gene>
<keyword evidence="3" id="KW-0238">DNA-binding</keyword>
<evidence type="ECO:0000256" key="4">
    <source>
        <dbReference type="ARBA" id="ARBA00023163"/>
    </source>
</evidence>
<dbReference type="SUPFAM" id="SSF53850">
    <property type="entry name" value="Periplasmic binding protein-like II"/>
    <property type="match status" value="1"/>
</dbReference>
<evidence type="ECO:0000256" key="1">
    <source>
        <dbReference type="ARBA" id="ARBA00009437"/>
    </source>
</evidence>
<dbReference type="PANTHER" id="PTHR30537:SF1">
    <property type="entry name" value="HTH-TYPE TRANSCRIPTIONAL REGULATOR PGRR"/>
    <property type="match status" value="1"/>
</dbReference>
<comment type="similarity">
    <text evidence="1">Belongs to the LysR transcriptional regulatory family.</text>
</comment>
<evidence type="ECO:0000313" key="7">
    <source>
        <dbReference type="Proteomes" id="UP000670925"/>
    </source>
</evidence>
<dbReference type="InterPro" id="IPR036390">
    <property type="entry name" value="WH_DNA-bd_sf"/>
</dbReference>
<dbReference type="GO" id="GO:0003700">
    <property type="term" value="F:DNA-binding transcription factor activity"/>
    <property type="evidence" value="ECO:0007669"/>
    <property type="project" value="InterPro"/>
</dbReference>
<evidence type="ECO:0000259" key="5">
    <source>
        <dbReference type="PROSITE" id="PS50931"/>
    </source>
</evidence>
<dbReference type="Pfam" id="PF03466">
    <property type="entry name" value="LysR_substrate"/>
    <property type="match status" value="1"/>
</dbReference>
<dbReference type="InterPro" id="IPR036388">
    <property type="entry name" value="WH-like_DNA-bd_sf"/>
</dbReference>
<accession>A0AAW4JHD8</accession>
<sequence>MKENLNDLHVFMIVAEEKSFTRAAARMSTSQSAISQTIRNLEARIGIKLLSRTTRSVSLTQAGEYLLKLIQPAIQEIEQGIHQLSALKENPAGTLRINADEYAIQSVLWPAVEKLLNQYSDIHVEISADYGLIDIVDARFDAGLRRGGLVSKNMIAVQISPPTPMLVVATPQYFKKYGKPKIPNDLLEHSCIHLRLPTHGALFKWKFSQAGKTQTVNLDSRIIFTSLAPILQAVRSGIGIAHLPIDMVKADIEKGELEEALSDWRHIYEPYYLYYPHRREQAPLLNILVKVLREQFESF</sequence>
<evidence type="ECO:0000256" key="3">
    <source>
        <dbReference type="ARBA" id="ARBA00023125"/>
    </source>
</evidence>
<dbReference type="SUPFAM" id="SSF46785">
    <property type="entry name" value="Winged helix' DNA-binding domain"/>
    <property type="match status" value="1"/>
</dbReference>
<dbReference type="PANTHER" id="PTHR30537">
    <property type="entry name" value="HTH-TYPE TRANSCRIPTIONAL REGULATOR"/>
    <property type="match status" value="1"/>
</dbReference>
<dbReference type="Proteomes" id="UP000670925">
    <property type="component" value="Unassembled WGS sequence"/>
</dbReference>
<dbReference type="FunFam" id="1.10.10.10:FF:000001">
    <property type="entry name" value="LysR family transcriptional regulator"/>
    <property type="match status" value="1"/>
</dbReference>
<evidence type="ECO:0000313" key="6">
    <source>
        <dbReference type="EMBL" id="MBO3659293.1"/>
    </source>
</evidence>